<dbReference type="Gene3D" id="2.60.120.310">
    <property type="entry name" value="Copper type II, ascorbate-dependent monooxygenase, N-terminal domain"/>
    <property type="match status" value="1"/>
</dbReference>
<dbReference type="InterPro" id="IPR036939">
    <property type="entry name" value="Cu2_ascorb_mOase_N_sf"/>
</dbReference>
<dbReference type="PRINTS" id="PR00767">
    <property type="entry name" value="DBMONOXGNASE"/>
</dbReference>
<evidence type="ECO:0000313" key="7">
    <source>
        <dbReference type="EMBL" id="CAL8068136.1"/>
    </source>
</evidence>
<dbReference type="InterPro" id="IPR014784">
    <property type="entry name" value="Cu2_ascorb_mOase-like_C"/>
</dbReference>
<dbReference type="InterPro" id="IPR005018">
    <property type="entry name" value="DOMON_domain"/>
</dbReference>
<dbReference type="PANTHER" id="PTHR10157">
    <property type="entry name" value="DOPAMINE BETA HYDROXYLASE RELATED"/>
    <property type="match status" value="1"/>
</dbReference>
<reference evidence="7 8" key="1">
    <citation type="submission" date="2024-08" db="EMBL/GenBank/DDBJ databases">
        <authorList>
            <person name="Cucini C."/>
            <person name="Frati F."/>
        </authorList>
    </citation>
    <scope>NUCLEOTIDE SEQUENCE [LARGE SCALE GENOMIC DNA]</scope>
</reference>
<dbReference type="InterPro" id="IPR008977">
    <property type="entry name" value="PHM/PNGase_F_dom_sf"/>
</dbReference>
<accession>A0ABP1PHR7</accession>
<dbReference type="CDD" id="cd09631">
    <property type="entry name" value="DOMON_DOH"/>
    <property type="match status" value="1"/>
</dbReference>
<keyword evidence="8" id="KW-1185">Reference proteome</keyword>
<dbReference type="SMART" id="SM00664">
    <property type="entry name" value="DoH"/>
    <property type="match status" value="1"/>
</dbReference>
<feature type="signal peptide" evidence="5">
    <location>
        <begin position="1"/>
        <end position="22"/>
    </location>
</feature>
<dbReference type="InterPro" id="IPR000323">
    <property type="entry name" value="Cu2_ascorb_mOase_N"/>
</dbReference>
<dbReference type="PROSITE" id="PS50836">
    <property type="entry name" value="DOMON"/>
    <property type="match status" value="1"/>
</dbReference>
<feature type="domain" description="DOMON" evidence="6">
    <location>
        <begin position="53"/>
        <end position="170"/>
    </location>
</feature>
<evidence type="ECO:0000256" key="5">
    <source>
        <dbReference type="SAM" id="SignalP"/>
    </source>
</evidence>
<feature type="region of interest" description="Disordered" evidence="4">
    <location>
        <begin position="595"/>
        <end position="615"/>
    </location>
</feature>
<evidence type="ECO:0000256" key="1">
    <source>
        <dbReference type="ARBA" id="ARBA00010676"/>
    </source>
</evidence>
<dbReference type="Proteomes" id="UP001642540">
    <property type="component" value="Unassembled WGS sequence"/>
</dbReference>
<dbReference type="InterPro" id="IPR024548">
    <property type="entry name" value="Cu2_monoox_C"/>
</dbReference>
<evidence type="ECO:0000256" key="2">
    <source>
        <dbReference type="ARBA" id="ARBA00023157"/>
    </source>
</evidence>
<feature type="chain" id="PRO_5045588419" description="DOMON domain-containing protein" evidence="5">
    <location>
        <begin position="23"/>
        <end position="708"/>
    </location>
</feature>
<dbReference type="PANTHER" id="PTHR10157:SF23">
    <property type="entry name" value="MOXD1 HOMOLOG 1"/>
    <property type="match status" value="1"/>
</dbReference>
<comment type="similarity">
    <text evidence="1">Belongs to the copper type II ascorbate-dependent monooxygenase family.</text>
</comment>
<dbReference type="Pfam" id="PF03712">
    <property type="entry name" value="Cu2_monoox_C"/>
    <property type="match status" value="1"/>
</dbReference>
<dbReference type="EMBL" id="CAXLJM020000001">
    <property type="protein sequence ID" value="CAL8068136.1"/>
    <property type="molecule type" value="Genomic_DNA"/>
</dbReference>
<dbReference type="SUPFAM" id="SSF49742">
    <property type="entry name" value="PHM/PNGase F"/>
    <property type="match status" value="2"/>
</dbReference>
<keyword evidence="5" id="KW-0732">Signal</keyword>
<dbReference type="Pfam" id="PF01082">
    <property type="entry name" value="Cu2_monooxygen"/>
    <property type="match status" value="1"/>
</dbReference>
<dbReference type="Gene3D" id="2.60.120.230">
    <property type="match status" value="1"/>
</dbReference>
<gene>
    <name evidence="7" type="ORF">ODALV1_LOCUS128</name>
</gene>
<dbReference type="Pfam" id="PF03351">
    <property type="entry name" value="DOMON"/>
    <property type="match status" value="1"/>
</dbReference>
<sequence length="708" mass="80263">MSFLPQVFLFLFCALNLISTNAQRNTLENGRRRITVRNSDSPYSHRVTLDPRGRYILEWLVDFPMERIFFNVTVATNGYVGFGLSKKGKMAGADIIIGGVSKNGEPYFTDRHGVEGEAPILDENQDWNFHEAWERGTLTFLSFSRAFDTCDTKGDIPITNNLLTIIWAYGERDDEQEFHYQNRGTFNVYLLDPDLTPQSLNDPNRQPSNPNISSSSLFRITEERMLPAVETSYWCSFHRVPTSQKNHIIGFNTVFPSDRDRQLIHHYILHRCRGTEGTPQFQLLEQASANGGGECYQQTMVGPPVASPCQEIIHGWGVGGRTIFFPDHVGIPMSENGTEFFMLQVHYDNPNLLPNTTATVMVDAYYTSTLRENDLSVLSFGTNVPAPVSLLIPPSSLNHTIFGQCAPSCTNSMLPREGINVVAAMLHTHTTGKEATLHQYRDGRELPWILSDDNYNFDFQQVRVLRKERKIYPGDHMIQRCVYDTTTRNGTVITGGFSTRKEMCLGFVYYYRRIPGIVFCTSEILQESYRTFIGIRNTTFDAARRDVVITDPSEYAGLTVSEYATNNIDWDLGLREELQRQHKYEVQTSICPNTLATGAGNGGGTSNDISSSPAASRRRSNIIRWKRSFYSDDSLLKESEIEKPLRRYSADGTGYVRNTPIVLRVAGRRVGSNLNENEVVFPKDIPPYSPPRQCKIESLLSKQFNFLY</sequence>
<keyword evidence="3" id="KW-0325">Glycoprotein</keyword>
<dbReference type="InterPro" id="IPR000945">
    <property type="entry name" value="DBH-like"/>
</dbReference>
<protein>
    <recommendedName>
        <fullName evidence="6">DOMON domain-containing protein</fullName>
    </recommendedName>
</protein>
<comment type="caution">
    <text evidence="7">The sequence shown here is derived from an EMBL/GenBank/DDBJ whole genome shotgun (WGS) entry which is preliminary data.</text>
</comment>
<evidence type="ECO:0000313" key="8">
    <source>
        <dbReference type="Proteomes" id="UP001642540"/>
    </source>
</evidence>
<dbReference type="InterPro" id="IPR045266">
    <property type="entry name" value="DOH_DOMON"/>
</dbReference>
<evidence type="ECO:0000259" key="6">
    <source>
        <dbReference type="PROSITE" id="PS50836"/>
    </source>
</evidence>
<evidence type="ECO:0000256" key="4">
    <source>
        <dbReference type="SAM" id="MobiDB-lite"/>
    </source>
</evidence>
<dbReference type="InterPro" id="IPR028460">
    <property type="entry name" value="Tbh/DBH"/>
</dbReference>
<evidence type="ECO:0000256" key="3">
    <source>
        <dbReference type="ARBA" id="ARBA00023180"/>
    </source>
</evidence>
<organism evidence="7 8">
    <name type="scientific">Orchesella dallaii</name>
    <dbReference type="NCBI Taxonomy" id="48710"/>
    <lineage>
        <taxon>Eukaryota</taxon>
        <taxon>Metazoa</taxon>
        <taxon>Ecdysozoa</taxon>
        <taxon>Arthropoda</taxon>
        <taxon>Hexapoda</taxon>
        <taxon>Collembola</taxon>
        <taxon>Entomobryomorpha</taxon>
        <taxon>Entomobryoidea</taxon>
        <taxon>Orchesellidae</taxon>
        <taxon>Orchesellinae</taxon>
        <taxon>Orchesella</taxon>
    </lineage>
</organism>
<keyword evidence="2" id="KW-1015">Disulfide bond</keyword>
<proteinExistence type="inferred from homology"/>
<name>A0ABP1PHR7_9HEXA</name>